<reference evidence="6" key="1">
    <citation type="submission" date="2021-01" db="EMBL/GenBank/DDBJ databases">
        <authorList>
            <person name="Corre E."/>
            <person name="Pelletier E."/>
            <person name="Niang G."/>
            <person name="Scheremetjew M."/>
            <person name="Finn R."/>
            <person name="Kale V."/>
            <person name="Holt S."/>
            <person name="Cochrane G."/>
            <person name="Meng A."/>
            <person name="Brown T."/>
            <person name="Cohen L."/>
        </authorList>
    </citation>
    <scope>NUCLEOTIDE SEQUENCE</scope>
    <source>
        <strain evidence="6">CCMP3105</strain>
    </source>
</reference>
<dbReference type="InterPro" id="IPR051274">
    <property type="entry name" value="3-5_Exoribonuclease"/>
</dbReference>
<dbReference type="InterPro" id="IPR013520">
    <property type="entry name" value="Ribonucl_H"/>
</dbReference>
<evidence type="ECO:0000256" key="4">
    <source>
        <dbReference type="SAM" id="MobiDB-lite"/>
    </source>
</evidence>
<sequence length="361" mass="39465">MGLSNRFAALEEEEDEESEAAVASSDGETEQPWEATVASSDEETEQPWEAAAASSAREPPPGEQPASLGAPARTAAATEPQQTEAANEAVPSAFSILADVLLTPGRRAAAVASARAAAAGLVGRAVLAEADVPARGPTPVNIGGFPLKPVRPRPRYDLFCIVDFECTCDEVSKNPHEIIEFPGVFLNARTLCVEFEFHSFVRPTEHPRLTAFCTELTGIEQRSVDEASSLECVLCDFEHFCVEHNLKPGRQLWPGFRNFCVATDGPWDVRNFLQPECERKRILGFSSSTWQNVVNVRRHFRERFGLPSGGVKDMLAKVGLEFEGREHSGLADSRNIARLLAVLIADGLDVSHNLEVPFKRR</sequence>
<feature type="region of interest" description="Disordered" evidence="4">
    <location>
        <begin position="1"/>
        <end position="88"/>
    </location>
</feature>
<dbReference type="InterPro" id="IPR036397">
    <property type="entry name" value="RNaseH_sf"/>
</dbReference>
<feature type="domain" description="Exonuclease" evidence="5">
    <location>
        <begin position="158"/>
        <end position="349"/>
    </location>
</feature>
<proteinExistence type="predicted"/>
<protein>
    <recommendedName>
        <fullName evidence="5">Exonuclease domain-containing protein</fullName>
    </recommendedName>
</protein>
<keyword evidence="2" id="KW-0378">Hydrolase</keyword>
<name>A0A7S4V5C9_9DINO</name>
<evidence type="ECO:0000256" key="1">
    <source>
        <dbReference type="ARBA" id="ARBA00022722"/>
    </source>
</evidence>
<keyword evidence="3" id="KW-0269">Exonuclease</keyword>
<dbReference type="GO" id="GO:0000175">
    <property type="term" value="F:3'-5'-RNA exonuclease activity"/>
    <property type="evidence" value="ECO:0007669"/>
    <property type="project" value="InterPro"/>
</dbReference>
<dbReference type="SMART" id="SM00479">
    <property type="entry name" value="EXOIII"/>
    <property type="match status" value="1"/>
</dbReference>
<evidence type="ECO:0000256" key="2">
    <source>
        <dbReference type="ARBA" id="ARBA00022801"/>
    </source>
</evidence>
<dbReference type="CDD" id="cd06133">
    <property type="entry name" value="ERI-1_3'hExo_like"/>
    <property type="match status" value="1"/>
</dbReference>
<dbReference type="GO" id="GO:0003676">
    <property type="term" value="F:nucleic acid binding"/>
    <property type="evidence" value="ECO:0007669"/>
    <property type="project" value="InterPro"/>
</dbReference>
<keyword evidence="1" id="KW-0540">Nuclease</keyword>
<evidence type="ECO:0000256" key="3">
    <source>
        <dbReference type="ARBA" id="ARBA00022839"/>
    </source>
</evidence>
<dbReference type="SUPFAM" id="SSF53098">
    <property type="entry name" value="Ribonuclease H-like"/>
    <property type="match status" value="1"/>
</dbReference>
<dbReference type="Pfam" id="PF00929">
    <property type="entry name" value="RNase_T"/>
    <property type="match status" value="1"/>
</dbReference>
<feature type="compositionally biased region" description="Low complexity" evidence="4">
    <location>
        <begin position="70"/>
        <end position="88"/>
    </location>
</feature>
<dbReference type="EMBL" id="HBNR01007523">
    <property type="protein sequence ID" value="CAE4565323.1"/>
    <property type="molecule type" value="Transcribed_RNA"/>
</dbReference>
<dbReference type="AlphaFoldDB" id="A0A7S4V5C9"/>
<feature type="compositionally biased region" description="Acidic residues" evidence="4">
    <location>
        <begin position="10"/>
        <end position="19"/>
    </location>
</feature>
<dbReference type="PANTHER" id="PTHR23044:SF61">
    <property type="entry name" value="3'-5' EXORIBONUCLEASE 1-RELATED"/>
    <property type="match status" value="1"/>
</dbReference>
<evidence type="ECO:0000313" key="6">
    <source>
        <dbReference type="EMBL" id="CAE4565323.1"/>
    </source>
</evidence>
<gene>
    <name evidence="6" type="ORF">AMON00008_LOCUS4942</name>
</gene>
<dbReference type="Gene3D" id="3.30.420.10">
    <property type="entry name" value="Ribonuclease H-like superfamily/Ribonuclease H"/>
    <property type="match status" value="1"/>
</dbReference>
<organism evidence="6">
    <name type="scientific">Alexandrium monilatum</name>
    <dbReference type="NCBI Taxonomy" id="311494"/>
    <lineage>
        <taxon>Eukaryota</taxon>
        <taxon>Sar</taxon>
        <taxon>Alveolata</taxon>
        <taxon>Dinophyceae</taxon>
        <taxon>Gonyaulacales</taxon>
        <taxon>Pyrocystaceae</taxon>
        <taxon>Alexandrium</taxon>
    </lineage>
</organism>
<dbReference type="PANTHER" id="PTHR23044">
    <property type="entry name" value="3'-5' EXONUCLEASE ERI1-RELATED"/>
    <property type="match status" value="1"/>
</dbReference>
<dbReference type="InterPro" id="IPR047201">
    <property type="entry name" value="ERI-1_3'hExo-like"/>
</dbReference>
<evidence type="ECO:0000259" key="5">
    <source>
        <dbReference type="SMART" id="SM00479"/>
    </source>
</evidence>
<accession>A0A7S4V5C9</accession>
<dbReference type="InterPro" id="IPR012337">
    <property type="entry name" value="RNaseH-like_sf"/>
</dbReference>